<reference evidence="8 9" key="1">
    <citation type="submission" date="2016-07" db="EMBL/GenBank/DDBJ databases">
        <title>Pervasive Adenine N6-methylation of Active Genes in Fungi.</title>
        <authorList>
            <consortium name="DOE Joint Genome Institute"/>
            <person name="Mondo S.J."/>
            <person name="Dannebaum R.O."/>
            <person name="Kuo R.C."/>
            <person name="Labutti K."/>
            <person name="Haridas S."/>
            <person name="Kuo A."/>
            <person name="Salamov A."/>
            <person name="Ahrendt S.R."/>
            <person name="Lipzen A."/>
            <person name="Sullivan W."/>
            <person name="Andreopoulos W.B."/>
            <person name="Clum A."/>
            <person name="Lindquist E."/>
            <person name="Daum C."/>
            <person name="Ramamoorthy G.K."/>
            <person name="Gryganskyi A."/>
            <person name="Culley D."/>
            <person name="Magnuson J.K."/>
            <person name="James T.Y."/>
            <person name="O'Malley M.A."/>
            <person name="Stajich J.E."/>
            <person name="Spatafora J.W."/>
            <person name="Visel A."/>
            <person name="Grigoriev I.V."/>
        </authorList>
    </citation>
    <scope>NUCLEOTIDE SEQUENCE [LARGE SCALE GENOMIC DNA]</scope>
    <source>
        <strain evidence="8 9">JEL800</strain>
    </source>
</reference>
<dbReference type="OrthoDB" id="2152551at2759"/>
<dbReference type="Proteomes" id="UP000193642">
    <property type="component" value="Unassembled WGS sequence"/>
</dbReference>
<comment type="caution">
    <text evidence="8">The sequence shown here is derived from an EMBL/GenBank/DDBJ whole genome shotgun (WGS) entry which is preliminary data.</text>
</comment>
<evidence type="ECO:0000256" key="5">
    <source>
        <dbReference type="SAM" id="Coils"/>
    </source>
</evidence>
<name>A0A1Y2CPE2_9FUNG</name>
<proteinExistence type="predicted"/>
<evidence type="ECO:0000256" key="2">
    <source>
        <dbReference type="ARBA" id="ARBA00022771"/>
    </source>
</evidence>
<feature type="compositionally biased region" description="Acidic residues" evidence="6">
    <location>
        <begin position="249"/>
        <end position="263"/>
    </location>
</feature>
<evidence type="ECO:0000313" key="9">
    <source>
        <dbReference type="Proteomes" id="UP000193642"/>
    </source>
</evidence>
<evidence type="ECO:0000256" key="3">
    <source>
        <dbReference type="ARBA" id="ARBA00022833"/>
    </source>
</evidence>
<dbReference type="SMART" id="SM00291">
    <property type="entry name" value="ZnF_ZZ"/>
    <property type="match status" value="3"/>
</dbReference>
<feature type="coiled-coil region" evidence="5">
    <location>
        <begin position="488"/>
        <end position="515"/>
    </location>
</feature>
<protein>
    <recommendedName>
        <fullName evidence="7">ZZ-type domain-containing protein</fullName>
    </recommendedName>
</protein>
<dbReference type="CDD" id="cd02338">
    <property type="entry name" value="ZZ_PCMF_like"/>
    <property type="match status" value="1"/>
</dbReference>
<feature type="region of interest" description="Disordered" evidence="6">
    <location>
        <begin position="304"/>
        <end position="328"/>
    </location>
</feature>
<feature type="compositionally biased region" description="Basic and acidic residues" evidence="6">
    <location>
        <begin position="598"/>
        <end position="613"/>
    </location>
</feature>
<keyword evidence="2 4" id="KW-0863">Zinc-finger</keyword>
<dbReference type="GO" id="GO:0008270">
    <property type="term" value="F:zinc ion binding"/>
    <property type="evidence" value="ECO:0007669"/>
    <property type="project" value="UniProtKB-KW"/>
</dbReference>
<feature type="region of interest" description="Disordered" evidence="6">
    <location>
        <begin position="247"/>
        <end position="266"/>
    </location>
</feature>
<feature type="compositionally biased region" description="Acidic residues" evidence="6">
    <location>
        <begin position="175"/>
        <end position="192"/>
    </location>
</feature>
<feature type="domain" description="ZZ-type" evidence="7">
    <location>
        <begin position="649"/>
        <end position="703"/>
    </location>
</feature>
<dbReference type="PANTHER" id="PTHR20930:SF0">
    <property type="entry name" value="PROTEIN ILRUN"/>
    <property type="match status" value="1"/>
</dbReference>
<dbReference type="SUPFAM" id="SSF57850">
    <property type="entry name" value="RING/U-box"/>
    <property type="match status" value="3"/>
</dbReference>
<dbReference type="EMBL" id="MCGO01000012">
    <property type="protein sequence ID" value="ORY48195.1"/>
    <property type="molecule type" value="Genomic_DNA"/>
</dbReference>
<feature type="region of interest" description="Disordered" evidence="6">
    <location>
        <begin position="124"/>
        <end position="195"/>
    </location>
</feature>
<dbReference type="InterPro" id="IPR043145">
    <property type="entry name" value="Znf_ZZ_sf"/>
</dbReference>
<organism evidence="8 9">
    <name type="scientific">Rhizoclosmatium globosum</name>
    <dbReference type="NCBI Taxonomy" id="329046"/>
    <lineage>
        <taxon>Eukaryota</taxon>
        <taxon>Fungi</taxon>
        <taxon>Fungi incertae sedis</taxon>
        <taxon>Chytridiomycota</taxon>
        <taxon>Chytridiomycota incertae sedis</taxon>
        <taxon>Chytridiomycetes</taxon>
        <taxon>Chytridiales</taxon>
        <taxon>Chytriomycetaceae</taxon>
        <taxon>Rhizoclosmatium</taxon>
    </lineage>
</organism>
<feature type="region of interest" description="Disordered" evidence="6">
    <location>
        <begin position="408"/>
        <end position="428"/>
    </location>
</feature>
<evidence type="ECO:0000256" key="6">
    <source>
        <dbReference type="SAM" id="MobiDB-lite"/>
    </source>
</evidence>
<dbReference type="InterPro" id="IPR000433">
    <property type="entry name" value="Znf_ZZ"/>
</dbReference>
<evidence type="ECO:0000256" key="1">
    <source>
        <dbReference type="ARBA" id="ARBA00022723"/>
    </source>
</evidence>
<keyword evidence="9" id="KW-1185">Reference proteome</keyword>
<dbReference type="PROSITE" id="PS50135">
    <property type="entry name" value="ZF_ZZ_2"/>
    <property type="match status" value="3"/>
</dbReference>
<evidence type="ECO:0000259" key="7">
    <source>
        <dbReference type="PROSITE" id="PS50135"/>
    </source>
</evidence>
<feature type="domain" description="ZZ-type" evidence="7">
    <location>
        <begin position="782"/>
        <end position="836"/>
    </location>
</feature>
<evidence type="ECO:0000256" key="4">
    <source>
        <dbReference type="PROSITE-ProRule" id="PRU00228"/>
    </source>
</evidence>
<feature type="compositionally biased region" description="Polar residues" evidence="6">
    <location>
        <begin position="1"/>
        <end position="10"/>
    </location>
</feature>
<feature type="compositionally biased region" description="Basic residues" evidence="6">
    <location>
        <begin position="614"/>
        <end position="639"/>
    </location>
</feature>
<feature type="region of interest" description="Disordered" evidence="6">
    <location>
        <begin position="558"/>
        <end position="642"/>
    </location>
</feature>
<gene>
    <name evidence="8" type="ORF">BCR33DRAFT_60575</name>
</gene>
<keyword evidence="1" id="KW-0479">Metal-binding</keyword>
<feature type="compositionally biased region" description="Low complexity" evidence="6">
    <location>
        <begin position="11"/>
        <end position="23"/>
    </location>
</feature>
<feature type="compositionally biased region" description="Polar residues" evidence="6">
    <location>
        <begin position="411"/>
        <end position="428"/>
    </location>
</feature>
<accession>A0A1Y2CPE2</accession>
<dbReference type="Pfam" id="PF00569">
    <property type="entry name" value="ZZ"/>
    <property type="match status" value="3"/>
</dbReference>
<sequence length="841" mass="91399">MESWNPKISPTKTKMSTSGGTTGMTMSSTTRTVVFKVSHYSTSSLGLRRFTWPETNSSVSALTTKLRELFGLPTDSAFSVSSEGGGVLHTDGDLALLLFSAAATTAAVRLSLVPFVAPVTVSSASTDTHSHSDNESDFEVVSSAAPHSDIDDNDNDNDDEHAKLVASVLIRGDDEKSDSEESTNENENENELEAASNVESVEAIYEDMDNGDPLSPIHDSNRVENPFLDPLMDALIDSVSKSMLLESSNDADTETDSDSDAGADDDKLSLARTAPSEFSLELGASAINENATHAVEPLMQTNEPEEFKQENTDASQVTTSSSANTPFTDEASSIFASNADTPATSFDLSEPAVVAQPVVVTAPVAQVEPVTEPVEPVAAPASSGFPEFEAVEPSECQVSGALYLKEHVADQESTSSSENSDAEASQPEDNTAAFLNDVSPLLDQLLSRIESNPHLLPELINRIPETLSGYNFALSVENSRAQTSTPSVLSFEERMEQHAARMEEHRREMEKHTEEMKAHWLRSPFGNFDAQKAPWMQTPLPSDVFDWQRAPWLHGPSFGGPPPFHHHHPSHGPPPFHHPPFHHHPFGHPATPPTSVPSHEEAIPSSRDSEHPQQHTRRGGHHHHHGGRRGHGRGFHGHHLGAQSGETQWMGIHCDGCGSANFNGIRYKCSECPDFDLCANCFANPESNVSHTHPFFKLSSWNDLNRRITCDGCGYKGIVGDRYKCLQCPNYDLCGNCFAAVGRVHPVGHGFMVQASNGSVVVESRPMKEEEKAVEDDVDVKWAGVVCDGCHKPNFSGARYKCTDCADYDLCSTCFADQIVLHADGHNVLCVTITTFARRVL</sequence>
<evidence type="ECO:0000313" key="8">
    <source>
        <dbReference type="EMBL" id="ORY48195.1"/>
    </source>
</evidence>
<dbReference type="PANTHER" id="PTHR20930">
    <property type="entry name" value="OVARIAN CARCINOMA ANTIGEN CA125-RELATED"/>
    <property type="match status" value="1"/>
</dbReference>
<dbReference type="PROSITE" id="PS01357">
    <property type="entry name" value="ZF_ZZ_1"/>
    <property type="match status" value="2"/>
</dbReference>
<feature type="domain" description="ZZ-type" evidence="7">
    <location>
        <begin position="705"/>
        <end position="759"/>
    </location>
</feature>
<dbReference type="STRING" id="329046.A0A1Y2CPE2"/>
<dbReference type="Gene3D" id="3.30.60.90">
    <property type="match status" value="3"/>
</dbReference>
<dbReference type="CDD" id="cd02340">
    <property type="entry name" value="ZZ_NBR1_like"/>
    <property type="match status" value="2"/>
</dbReference>
<feature type="compositionally biased region" description="Polar residues" evidence="6">
    <location>
        <begin position="312"/>
        <end position="328"/>
    </location>
</feature>
<keyword evidence="5" id="KW-0175">Coiled coil</keyword>
<dbReference type="AlphaFoldDB" id="A0A1Y2CPE2"/>
<feature type="region of interest" description="Disordered" evidence="6">
    <location>
        <begin position="1"/>
        <end position="23"/>
    </location>
</feature>
<keyword evidence="3" id="KW-0862">Zinc</keyword>